<protein>
    <recommendedName>
        <fullName evidence="3">E3 ubiquitin-protein transferase MAEA</fullName>
    </recommendedName>
    <alternativeName>
        <fullName evidence="9">Macrophage erythroblast attacher</fullName>
    </alternativeName>
</protein>
<sequence>MDDIKSLEHATLKVPYEVLNKKFRVAQKNIDREVAHVQSSTTDLEKCLQKKESVQNVAKVLSGMVEKLKVLKRKAEESIKDEVEAAQACKRRLEHLKEFETLSPSAAVQWRKKRLDRMLVENFLRAGYYNTALKLAKHSEIEDLTNIDLFLVSKEVEESLEQQETAKCLSWCHDNRSKLRKMKSSLEFNLRQQEFIELIRNNKRLEAVRHARKYFTNLEEAQLFDVQRVMGLLAFSSSTTIIPYKDLLDVSRWQSLVQQFRFENFKLHQLNSQSIFSVTLQSGLSALKTPHCYKNSPDYKKADCPVCTKHLNQLARPLPSAHCAQSRLVCFISGEPLNEHNPPMMLPNGYVYGYNSLVQMAGDNEGTLVCPRTEDIYSFDEAEKVFVM</sequence>
<dbReference type="PANTHER" id="PTHR12170:SF2">
    <property type="entry name" value="E3 UBIQUITIN-PROTEIN TRANSFERASE MAEA"/>
    <property type="match status" value="1"/>
</dbReference>
<dbReference type="AlphaFoldDB" id="A0A8S4NNC5"/>
<dbReference type="InterPro" id="IPR013144">
    <property type="entry name" value="CRA_dom"/>
</dbReference>
<dbReference type="OrthoDB" id="1933455at2759"/>
<accession>A0A8S4NNC5</accession>
<evidence type="ECO:0000256" key="8">
    <source>
        <dbReference type="ARBA" id="ARBA00023057"/>
    </source>
</evidence>
<evidence type="ECO:0000313" key="13">
    <source>
        <dbReference type="EMBL" id="CAH1783401.1"/>
    </source>
</evidence>
<dbReference type="GO" id="GO:0016363">
    <property type="term" value="C:nuclear matrix"/>
    <property type="evidence" value="ECO:0007669"/>
    <property type="project" value="UniProtKB-SubCell"/>
</dbReference>
<keyword evidence="8" id="KW-0265">Erythrocyte maturation</keyword>
<dbReference type="GO" id="GO:0008270">
    <property type="term" value="F:zinc ion binding"/>
    <property type="evidence" value="ECO:0007669"/>
    <property type="project" value="UniProtKB-KW"/>
</dbReference>
<dbReference type="EMBL" id="CAIIXF020000005">
    <property type="protein sequence ID" value="CAH1783401.1"/>
    <property type="molecule type" value="Genomic_DNA"/>
</dbReference>
<dbReference type="PROSITE" id="PS50896">
    <property type="entry name" value="LISH"/>
    <property type="match status" value="1"/>
</dbReference>
<keyword evidence="5" id="KW-0479">Metal-binding</keyword>
<dbReference type="GO" id="GO:0061630">
    <property type="term" value="F:ubiquitin protein ligase activity"/>
    <property type="evidence" value="ECO:0007669"/>
    <property type="project" value="InterPro"/>
</dbReference>
<dbReference type="Pfam" id="PF10607">
    <property type="entry name" value="CTLH"/>
    <property type="match status" value="1"/>
</dbReference>
<dbReference type="InterPro" id="IPR006595">
    <property type="entry name" value="CTLH_C"/>
</dbReference>
<dbReference type="CDD" id="cd16659">
    <property type="entry name" value="RING-Ubox_Emp"/>
    <property type="match status" value="1"/>
</dbReference>
<dbReference type="PANTHER" id="PTHR12170">
    <property type="entry name" value="MACROPHAGE ERYTHROBLAST ATTACHER-RELATED"/>
    <property type="match status" value="1"/>
</dbReference>
<dbReference type="GO" id="GO:0005737">
    <property type="term" value="C:cytoplasm"/>
    <property type="evidence" value="ECO:0007669"/>
    <property type="project" value="UniProtKB-SubCell"/>
</dbReference>
<keyword evidence="14" id="KW-1185">Reference proteome</keyword>
<dbReference type="InterPro" id="IPR045098">
    <property type="entry name" value="Fyv10_fam"/>
</dbReference>
<keyword evidence="4" id="KW-0963">Cytoplasm</keyword>
<evidence type="ECO:0000256" key="9">
    <source>
        <dbReference type="ARBA" id="ARBA00029678"/>
    </source>
</evidence>
<proteinExistence type="predicted"/>
<dbReference type="PROSITE" id="PS50897">
    <property type="entry name" value="CTLH"/>
    <property type="match status" value="1"/>
</dbReference>
<evidence type="ECO:0000313" key="14">
    <source>
        <dbReference type="Proteomes" id="UP000749559"/>
    </source>
</evidence>
<evidence type="ECO:0000259" key="11">
    <source>
        <dbReference type="PROSITE" id="PS50897"/>
    </source>
</evidence>
<dbReference type="GO" id="GO:0043161">
    <property type="term" value="P:proteasome-mediated ubiquitin-dependent protein catabolic process"/>
    <property type="evidence" value="ECO:0007669"/>
    <property type="project" value="InterPro"/>
</dbReference>
<dbReference type="SMART" id="SM00757">
    <property type="entry name" value="CRA"/>
    <property type="match status" value="1"/>
</dbReference>
<evidence type="ECO:0000256" key="4">
    <source>
        <dbReference type="ARBA" id="ARBA00022490"/>
    </source>
</evidence>
<comment type="caution">
    <text evidence="13">The sequence shown here is derived from an EMBL/GenBank/DDBJ whole genome shotgun (WGS) entry which is preliminary data.</text>
</comment>
<dbReference type="GO" id="GO:0034657">
    <property type="term" value="C:GID complex"/>
    <property type="evidence" value="ECO:0007669"/>
    <property type="project" value="TreeGrafter"/>
</dbReference>
<dbReference type="SMART" id="SM00668">
    <property type="entry name" value="CTLH"/>
    <property type="match status" value="1"/>
</dbReference>
<name>A0A8S4NNC5_OWEFU</name>
<dbReference type="Proteomes" id="UP000749559">
    <property type="component" value="Unassembled WGS sequence"/>
</dbReference>
<evidence type="ECO:0000256" key="2">
    <source>
        <dbReference type="ARBA" id="ARBA00004496"/>
    </source>
</evidence>
<evidence type="ECO:0000259" key="12">
    <source>
        <dbReference type="PROSITE" id="PS51867"/>
    </source>
</evidence>
<feature type="domain" description="CTLH" evidence="11">
    <location>
        <begin position="154"/>
        <end position="206"/>
    </location>
</feature>
<reference evidence="13" key="1">
    <citation type="submission" date="2022-03" db="EMBL/GenBank/DDBJ databases">
        <authorList>
            <person name="Martin C."/>
        </authorList>
    </citation>
    <scope>NUCLEOTIDE SEQUENCE</scope>
</reference>
<keyword evidence="7" id="KW-0862">Zinc</keyword>
<gene>
    <name evidence="13" type="ORF">OFUS_LOCUS9748</name>
</gene>
<feature type="zinc finger region" description="RING-Gid-type" evidence="10">
    <location>
        <begin position="304"/>
        <end position="373"/>
    </location>
</feature>
<comment type="subcellular location">
    <subcellularLocation>
        <location evidence="2">Cytoplasm</location>
    </subcellularLocation>
    <subcellularLocation>
        <location evidence="1">Nucleus matrix</location>
    </subcellularLocation>
</comment>
<evidence type="ECO:0000256" key="10">
    <source>
        <dbReference type="PROSITE-ProRule" id="PRU01215"/>
    </source>
</evidence>
<dbReference type="InterPro" id="IPR044063">
    <property type="entry name" value="ZF_RING_GID"/>
</dbReference>
<evidence type="ECO:0000256" key="3">
    <source>
        <dbReference type="ARBA" id="ARBA00014384"/>
    </source>
</evidence>
<evidence type="ECO:0000256" key="1">
    <source>
        <dbReference type="ARBA" id="ARBA00004109"/>
    </source>
</evidence>
<evidence type="ECO:0000256" key="6">
    <source>
        <dbReference type="ARBA" id="ARBA00022771"/>
    </source>
</evidence>
<dbReference type="InterPro" id="IPR024964">
    <property type="entry name" value="CTLH/CRA"/>
</dbReference>
<organism evidence="13 14">
    <name type="scientific">Owenia fusiformis</name>
    <name type="common">Polychaete worm</name>
    <dbReference type="NCBI Taxonomy" id="6347"/>
    <lineage>
        <taxon>Eukaryota</taxon>
        <taxon>Metazoa</taxon>
        <taxon>Spiralia</taxon>
        <taxon>Lophotrochozoa</taxon>
        <taxon>Annelida</taxon>
        <taxon>Polychaeta</taxon>
        <taxon>Sedentaria</taxon>
        <taxon>Canalipalpata</taxon>
        <taxon>Sabellida</taxon>
        <taxon>Oweniida</taxon>
        <taxon>Oweniidae</taxon>
        <taxon>Owenia</taxon>
    </lineage>
</organism>
<feature type="domain" description="RING-Gid-type" evidence="12">
    <location>
        <begin position="304"/>
        <end position="373"/>
    </location>
</feature>
<evidence type="ECO:0000256" key="5">
    <source>
        <dbReference type="ARBA" id="ARBA00022723"/>
    </source>
</evidence>
<evidence type="ECO:0000256" key="7">
    <source>
        <dbReference type="ARBA" id="ARBA00022833"/>
    </source>
</evidence>
<dbReference type="PROSITE" id="PS51867">
    <property type="entry name" value="ZF_RING_GID"/>
    <property type="match status" value="1"/>
</dbReference>
<keyword evidence="6 10" id="KW-0863">Zinc-finger</keyword>
<dbReference type="GO" id="GO:0043249">
    <property type="term" value="P:erythrocyte maturation"/>
    <property type="evidence" value="ECO:0007669"/>
    <property type="project" value="UniProtKB-KW"/>
</dbReference>
<dbReference type="InterPro" id="IPR006594">
    <property type="entry name" value="LisH"/>
</dbReference>